<organism evidence="1">
    <name type="scientific">marine sediment metagenome</name>
    <dbReference type="NCBI Taxonomy" id="412755"/>
    <lineage>
        <taxon>unclassified sequences</taxon>
        <taxon>metagenomes</taxon>
        <taxon>ecological metagenomes</taxon>
    </lineage>
</organism>
<dbReference type="EMBL" id="LAZR01029729">
    <property type="protein sequence ID" value="KKL58705.1"/>
    <property type="molecule type" value="Genomic_DNA"/>
</dbReference>
<proteinExistence type="predicted"/>
<sequence>MTADVNWEHILLYAMIRSFLREYAPGRYTPEMSDEEVEEVMGVIVREVTKVTSRIVSWLDVHHPGWNEYVE</sequence>
<dbReference type="AlphaFoldDB" id="A0A0F9FN32"/>
<name>A0A0F9FN32_9ZZZZ</name>
<gene>
    <name evidence="1" type="ORF">LCGC14_2222660</name>
</gene>
<evidence type="ECO:0000313" key="1">
    <source>
        <dbReference type="EMBL" id="KKL58705.1"/>
    </source>
</evidence>
<protein>
    <submittedName>
        <fullName evidence="1">Uncharacterized protein</fullName>
    </submittedName>
</protein>
<reference evidence="1" key="1">
    <citation type="journal article" date="2015" name="Nature">
        <title>Complex archaea that bridge the gap between prokaryotes and eukaryotes.</title>
        <authorList>
            <person name="Spang A."/>
            <person name="Saw J.H."/>
            <person name="Jorgensen S.L."/>
            <person name="Zaremba-Niedzwiedzka K."/>
            <person name="Martijn J."/>
            <person name="Lind A.E."/>
            <person name="van Eijk R."/>
            <person name="Schleper C."/>
            <person name="Guy L."/>
            <person name="Ettema T.J."/>
        </authorList>
    </citation>
    <scope>NUCLEOTIDE SEQUENCE</scope>
</reference>
<accession>A0A0F9FN32</accession>
<comment type="caution">
    <text evidence="1">The sequence shown here is derived from an EMBL/GenBank/DDBJ whole genome shotgun (WGS) entry which is preliminary data.</text>
</comment>